<dbReference type="NCBIfam" id="NF033610">
    <property type="entry name" value="SLATT_3"/>
    <property type="match status" value="1"/>
</dbReference>
<evidence type="ECO:0000256" key="1">
    <source>
        <dbReference type="SAM" id="Phobius"/>
    </source>
</evidence>
<feature type="transmembrane region" description="Helical" evidence="1">
    <location>
        <begin position="187"/>
        <end position="209"/>
    </location>
</feature>
<keyword evidence="1" id="KW-0472">Membrane</keyword>
<keyword evidence="5" id="KW-1185">Reference proteome</keyword>
<feature type="transmembrane region" description="Helical" evidence="1">
    <location>
        <begin position="215"/>
        <end position="234"/>
    </location>
</feature>
<evidence type="ECO:0000313" key="5">
    <source>
        <dbReference type="Proteomes" id="UP001416858"/>
    </source>
</evidence>
<feature type="domain" description="SMODS and SLOG-associating 2TM effector" evidence="2">
    <location>
        <begin position="162"/>
        <end position="285"/>
    </location>
</feature>
<protein>
    <recommendedName>
        <fullName evidence="6">DUF4231 domain-containing protein</fullName>
    </recommendedName>
</protein>
<dbReference type="Proteomes" id="UP001416858">
    <property type="component" value="Unassembled WGS sequence"/>
</dbReference>
<dbReference type="NCBIfam" id="NF033634">
    <property type="entry name" value="SLATT_1"/>
    <property type="match status" value="1"/>
</dbReference>
<feature type="transmembrane region" description="Helical" evidence="1">
    <location>
        <begin position="23"/>
        <end position="44"/>
    </location>
</feature>
<feature type="domain" description="SMODS and SLOG-associating 2TM effector" evidence="3">
    <location>
        <begin position="7"/>
        <end position="158"/>
    </location>
</feature>
<dbReference type="InterPro" id="IPR040884">
    <property type="entry name" value="SLATT_1"/>
</dbReference>
<evidence type="ECO:0000259" key="2">
    <source>
        <dbReference type="Pfam" id="PF18181"/>
    </source>
</evidence>
<gene>
    <name evidence="4" type="ORF">Rcae01_03880</name>
</gene>
<evidence type="ECO:0008006" key="6">
    <source>
        <dbReference type="Google" id="ProtNLM"/>
    </source>
</evidence>
<dbReference type="InterPro" id="IPR041116">
    <property type="entry name" value="SLATT_3"/>
</dbReference>
<dbReference type="RefSeq" id="WP_345685200.1">
    <property type="nucleotide sequence ID" value="NZ_BAABRO010000009.1"/>
</dbReference>
<evidence type="ECO:0000313" key="4">
    <source>
        <dbReference type="EMBL" id="GAA5508414.1"/>
    </source>
</evidence>
<feature type="transmembrane region" description="Helical" evidence="1">
    <location>
        <begin position="50"/>
        <end position="72"/>
    </location>
</feature>
<organism evidence="4 5">
    <name type="scientific">Novipirellula caenicola</name>
    <dbReference type="NCBI Taxonomy" id="1536901"/>
    <lineage>
        <taxon>Bacteria</taxon>
        <taxon>Pseudomonadati</taxon>
        <taxon>Planctomycetota</taxon>
        <taxon>Planctomycetia</taxon>
        <taxon>Pirellulales</taxon>
        <taxon>Pirellulaceae</taxon>
        <taxon>Novipirellula</taxon>
    </lineage>
</organism>
<sequence length="294" mass="33734">MQHDELPRLYRVADQCSNETQKLLAGLTISQAILLLAGAAVSTIGASTHVLALTGGVLFIASLVISVYLAYANLEKVWYQARAVAESVKTTAWRYAMRAEPFTNVPNVELAKSEYFKRIKKIHTEHRGLSEHFVVDENHGQQLTNRMQQIRQSSVSERLSAYRTERIKNQREWYTRKARFNKLKARFWILVLICTHAAAILCVMLRVAYPIYQSYYPVDVFATAASLVIAWTSFRRYRELASAYFLAAEEIGLIDEESNRIDGEESLSEFVQDAENAFSREHTQWIARKDQPYQ</sequence>
<dbReference type="EMBL" id="BAABRO010000009">
    <property type="protein sequence ID" value="GAA5508414.1"/>
    <property type="molecule type" value="Genomic_DNA"/>
</dbReference>
<keyword evidence="1" id="KW-0812">Transmembrane</keyword>
<proteinExistence type="predicted"/>
<name>A0ABP9VTE4_9BACT</name>
<accession>A0ABP9VTE4</accession>
<dbReference type="Pfam" id="PF18184">
    <property type="entry name" value="SLATT_3"/>
    <property type="match status" value="1"/>
</dbReference>
<dbReference type="Pfam" id="PF18181">
    <property type="entry name" value="SLATT_1"/>
    <property type="match status" value="1"/>
</dbReference>
<reference evidence="4 5" key="1">
    <citation type="submission" date="2024-02" db="EMBL/GenBank/DDBJ databases">
        <title>Rhodopirellula caenicola NBRC 110016.</title>
        <authorList>
            <person name="Ichikawa N."/>
            <person name="Katano-Makiyama Y."/>
            <person name="Hidaka K."/>
        </authorList>
    </citation>
    <scope>NUCLEOTIDE SEQUENCE [LARGE SCALE GENOMIC DNA]</scope>
    <source>
        <strain evidence="4 5">NBRC 110016</strain>
    </source>
</reference>
<evidence type="ECO:0000259" key="3">
    <source>
        <dbReference type="Pfam" id="PF18184"/>
    </source>
</evidence>
<keyword evidence="1" id="KW-1133">Transmembrane helix</keyword>
<comment type="caution">
    <text evidence="4">The sequence shown here is derived from an EMBL/GenBank/DDBJ whole genome shotgun (WGS) entry which is preliminary data.</text>
</comment>